<dbReference type="Proteomes" id="UP000320475">
    <property type="component" value="Unassembled WGS sequence"/>
</dbReference>
<evidence type="ECO:0000313" key="4">
    <source>
        <dbReference type="Proteomes" id="UP000320475"/>
    </source>
</evidence>
<gene>
    <name evidence="3" type="ORF">SeLEV6574_g04431</name>
</gene>
<protein>
    <submittedName>
        <fullName evidence="3">Uncharacterized protein</fullName>
    </submittedName>
</protein>
<feature type="coiled-coil region" evidence="1">
    <location>
        <begin position="560"/>
        <end position="651"/>
    </location>
</feature>
<name>A0A507CZT2_9FUNG</name>
<proteinExistence type="predicted"/>
<dbReference type="PANTHER" id="PTHR46753">
    <property type="entry name" value="FYVE AND COILED-COIL DOMAIN-CONTAINING PROTEIN 1"/>
    <property type="match status" value="1"/>
</dbReference>
<sequence length="990" mass="112308">MDVCKAAPAADFHPRAVSPCTQKPKQQLQQPIPNQHWNFVTNNPPLPPIPIPSHDDDPHDDTHELVHGVCVQCRQALIRAFDHCLARRTAALSNNESAKDIREGIMESVSIIDEVEDSKTVHPPPYFQVVPDPTLASHDNATRQIWDGPASKVARERYAWLESRKDATREDPDNIYIGNGSMPVFSGLLYKRQLAAKDHEIRNLREKLYDREKSECKEKENSEKLRVALGKSMRYYVYAEEWQEREGERLKRDVVALKGEVGSLMAFLVSAEEEKRKLLQHIESLNSTIIQRDEIIKEVETARDGFKVRLHASFKETLAMNGQMVKLQEMVDRGSEVVAKRNELLQQGLERMSADHEKLQNECIEYKTRIRDLEFELAEMQRQFDRMGNNRDAAEKEAMHANEVCAQQSADIGRLNSALEQSTTLREKLAVDLKNMTELQNSAKSSLTSQVQNLSIQLESVTKARNHLDTEATQLRSECKRLQSSLETVTNQKERLDAKTREEIAKLHADVSSRNSTIRELQFKSAEDSRIVRQVKEKNESLMSQCTDLMNGLEHETAEVKSLKFDIAKARRANDEAKLKLEDTVGLQKQRIDEQKATIQGLEDLKAQMQSELDTRAITIKELHDNYDRYKQESEKTMEELKRKLKASATAHTTLALQHKELLQSHHGLNNAEATLRSNHATVTAELLAKTSECGELRQQVTELQNSIEKLQQKCDAYAKEHENLKHHLDSTQAKCRELSTHVGQVEKEAASTIREKEAIIFNLTKDSQTARNEAKAAVAQFEPHRIEVDLLKAAIESLKLDLSHQINEKHKFESKLHSTRLECNYERSKREQLERITSSIGYRSDVREAKSVAAKNERDKSLDEARRLLKVQLSRLVETDQLMPLVLKGEASGGWISNDSDLGKIEEEDEYQEILVPPAVLITPFQMPDFDAEFPHARRAVNSITAIVNSSNIGDGKSRQSLVNSNSSGVRLSAGSNSAVLGGRRGLRT</sequence>
<evidence type="ECO:0000256" key="2">
    <source>
        <dbReference type="SAM" id="MobiDB-lite"/>
    </source>
</evidence>
<feature type="compositionally biased region" description="Polar residues" evidence="2">
    <location>
        <begin position="956"/>
        <end position="980"/>
    </location>
</feature>
<reference evidence="3 4" key="1">
    <citation type="journal article" date="2019" name="Sci. Rep.">
        <title>Comparative genomics of chytrid fungi reveal insights into the obligate biotrophic and pathogenic lifestyle of Synchytrium endobioticum.</title>
        <authorList>
            <person name="van de Vossenberg B.T.L.H."/>
            <person name="Warris S."/>
            <person name="Nguyen H.D.T."/>
            <person name="van Gent-Pelzer M.P.E."/>
            <person name="Joly D.L."/>
            <person name="van de Geest H.C."/>
            <person name="Bonants P.J.M."/>
            <person name="Smith D.S."/>
            <person name="Levesque C.A."/>
            <person name="van der Lee T.A.J."/>
        </authorList>
    </citation>
    <scope>NUCLEOTIDE SEQUENCE [LARGE SCALE GENOMIC DNA]</scope>
    <source>
        <strain evidence="3 4">LEV6574</strain>
    </source>
</reference>
<feature type="coiled-coil region" evidence="1">
    <location>
        <begin position="694"/>
        <end position="728"/>
    </location>
</feature>
<comment type="caution">
    <text evidence="3">The sequence shown here is derived from an EMBL/GenBank/DDBJ whole genome shotgun (WGS) entry which is preliminary data.</text>
</comment>
<accession>A0A507CZT2</accession>
<feature type="coiled-coil region" evidence="1">
    <location>
        <begin position="342"/>
        <end position="397"/>
    </location>
</feature>
<feature type="coiled-coil region" evidence="1">
    <location>
        <begin position="465"/>
        <end position="499"/>
    </location>
</feature>
<organism evidence="3 4">
    <name type="scientific">Synchytrium endobioticum</name>
    <dbReference type="NCBI Taxonomy" id="286115"/>
    <lineage>
        <taxon>Eukaryota</taxon>
        <taxon>Fungi</taxon>
        <taxon>Fungi incertae sedis</taxon>
        <taxon>Chytridiomycota</taxon>
        <taxon>Chytridiomycota incertae sedis</taxon>
        <taxon>Chytridiomycetes</taxon>
        <taxon>Synchytriales</taxon>
        <taxon>Synchytriaceae</taxon>
        <taxon>Synchytrium</taxon>
    </lineage>
</organism>
<dbReference type="OrthoDB" id="5594607at2759"/>
<dbReference type="VEuPathDB" id="FungiDB:SeMB42_g06211"/>
<keyword evidence="1" id="KW-0175">Coiled coil</keyword>
<evidence type="ECO:0000256" key="1">
    <source>
        <dbReference type="SAM" id="Coils"/>
    </source>
</evidence>
<feature type="region of interest" description="Disordered" evidence="2">
    <location>
        <begin position="956"/>
        <end position="990"/>
    </location>
</feature>
<evidence type="ECO:0000313" key="3">
    <source>
        <dbReference type="EMBL" id="TPX44558.1"/>
    </source>
</evidence>
<dbReference type="EMBL" id="QEAM01000177">
    <property type="protein sequence ID" value="TPX44558.1"/>
    <property type="molecule type" value="Genomic_DNA"/>
</dbReference>
<dbReference type="AlphaFoldDB" id="A0A507CZT2"/>
<dbReference type="PANTHER" id="PTHR46753:SF3">
    <property type="entry name" value="PDZ DOMAIN-CONTAINING PROTEIN"/>
    <property type="match status" value="1"/>
</dbReference>